<gene>
    <name evidence="1" type="ORF">ACFSKW_23215</name>
</gene>
<reference evidence="2" key="1">
    <citation type="journal article" date="2019" name="Int. J. Syst. Evol. Microbiol.">
        <title>The Global Catalogue of Microorganisms (GCM) 10K type strain sequencing project: providing services to taxonomists for standard genome sequencing and annotation.</title>
        <authorList>
            <consortium name="The Broad Institute Genomics Platform"/>
            <consortium name="The Broad Institute Genome Sequencing Center for Infectious Disease"/>
            <person name="Wu L."/>
            <person name="Ma J."/>
        </authorList>
    </citation>
    <scope>NUCLEOTIDE SEQUENCE [LARGE SCALE GENOMIC DNA]</scope>
    <source>
        <strain evidence="2">ICMP 6774ER</strain>
    </source>
</reference>
<comment type="caution">
    <text evidence="1">The sequence shown here is derived from an EMBL/GenBank/DDBJ whole genome shotgun (WGS) entry which is preliminary data.</text>
</comment>
<dbReference type="EMBL" id="JBHUFV010000033">
    <property type="protein sequence ID" value="MFD1934381.1"/>
    <property type="molecule type" value="Genomic_DNA"/>
</dbReference>
<evidence type="ECO:0000313" key="2">
    <source>
        <dbReference type="Proteomes" id="UP001597368"/>
    </source>
</evidence>
<name>A0ABW4SY31_9ACTN</name>
<dbReference type="Proteomes" id="UP001597368">
    <property type="component" value="Unassembled WGS sequence"/>
</dbReference>
<dbReference type="RefSeq" id="WP_379574433.1">
    <property type="nucleotide sequence ID" value="NZ_JBHUFV010000033.1"/>
</dbReference>
<keyword evidence="2" id="KW-1185">Reference proteome</keyword>
<protein>
    <submittedName>
        <fullName evidence="1">Uncharacterized protein</fullName>
    </submittedName>
</protein>
<sequence length="51" mass="5051">MTMPRIGSGLPAFGAHAGPDAVAAAERPGFDSVSAGERPQVEAMTALAAVL</sequence>
<proteinExistence type="predicted"/>
<organism evidence="1 2">
    <name type="scientific">Nonomuraea mangrovi</name>
    <dbReference type="NCBI Taxonomy" id="2316207"/>
    <lineage>
        <taxon>Bacteria</taxon>
        <taxon>Bacillati</taxon>
        <taxon>Actinomycetota</taxon>
        <taxon>Actinomycetes</taxon>
        <taxon>Streptosporangiales</taxon>
        <taxon>Streptosporangiaceae</taxon>
        <taxon>Nonomuraea</taxon>
    </lineage>
</organism>
<evidence type="ECO:0000313" key="1">
    <source>
        <dbReference type="EMBL" id="MFD1934381.1"/>
    </source>
</evidence>
<accession>A0ABW4SY31</accession>